<feature type="transmembrane region" description="Helical" evidence="10">
    <location>
        <begin position="217"/>
        <end position="236"/>
    </location>
</feature>
<dbReference type="Pfam" id="PF23259">
    <property type="entry name" value="CHX17_C"/>
    <property type="match status" value="1"/>
</dbReference>
<evidence type="ECO:0000313" key="14">
    <source>
        <dbReference type="EMBL" id="KAJ8422364.1"/>
    </source>
</evidence>
<dbReference type="Gene3D" id="1.20.1530.20">
    <property type="match status" value="1"/>
</dbReference>
<feature type="transmembrane region" description="Helical" evidence="10">
    <location>
        <begin position="301"/>
        <end position="319"/>
    </location>
</feature>
<name>A0A9Q1GNE7_9CARY</name>
<feature type="domain" description="Cation/H(+) antiporter central" evidence="12">
    <location>
        <begin position="473"/>
        <end position="607"/>
    </location>
</feature>
<evidence type="ECO:0000259" key="13">
    <source>
        <dbReference type="Pfam" id="PF23259"/>
    </source>
</evidence>
<feature type="transmembrane region" description="Helical" evidence="10">
    <location>
        <begin position="151"/>
        <end position="173"/>
    </location>
</feature>
<feature type="transmembrane region" description="Helical" evidence="10">
    <location>
        <begin position="118"/>
        <end position="139"/>
    </location>
</feature>
<dbReference type="GO" id="GO:1902600">
    <property type="term" value="P:proton transmembrane transport"/>
    <property type="evidence" value="ECO:0007669"/>
    <property type="project" value="InterPro"/>
</dbReference>
<dbReference type="PANTHER" id="PTHR32468:SF18">
    <property type="entry name" value="CATION_H(+) ANTIPORTER 1"/>
    <property type="match status" value="1"/>
</dbReference>
<keyword evidence="6 10" id="KW-1133">Transmembrane helix</keyword>
<dbReference type="GO" id="GO:0006885">
    <property type="term" value="P:regulation of pH"/>
    <property type="evidence" value="ECO:0007669"/>
    <property type="project" value="TreeGrafter"/>
</dbReference>
<sequence length="782" mass="87194">MDVTERVLCGDDIFNPVLSMGLQASLILSVSHLLQIVVKSVGIPSPIPQITVIVKQAGLIIGHSLLSKIKLLEKYFFHTASADYYNVLAFFGRTCVVFLIGLELDISYLKRHLRSASIIAFASALPCMILSGGLSYFYFQHFTTENKHFATFLFVFMLAVANSASPLVIRFIADLRLGTSDFGRLATCSSLVNDITIILIGAVLMKITDPEGFKWYAWLWSLLFTGLISFAVRRIAILINRLNPEYQYLRNHQIVPLFLLVLLSASFVDKWGAANSIVTALIIGVAFPREGKTARTMYHKLSFAVYTFVLPVYFGYTGFQANFGDAIILKNFIGCIVVLLLSIGGKILGTLVACHRLKIPTKEGIVLGLLLNLKGHSDVLILGVVRARVDWNDRFVEMMLITIVLNTLLSGIAVAYMVINDSNTFGYKAMPLEQQNAETELRLLACVYGSRHVPTMVKLIGWLSWSKDLPVCAYLLHLVELIPKKRTSKMYNQLEDDELSDDEAYGRNDAVEINDTLDAFIAEHRIFIRQMKIVASVSRIFEDICEAAEDLRASILILPFHKHQRIDGKMESGRESIRSTNHRVLRHAPCTVAVLIDRGLGGFSRVPDMNSMQHVATLFFGGPDDREALSLSTHIAMHLGTNLAVIRFVQASERDNQERINISLNGNEQVLMAMPSRGAEDDVDNAFLEEFYNRYVTSGQVAYMEKHMKDGAQTAAALRDLVDMYQLFIVGNGGRRNTTITTGISDWEECPELGNVGDLLASSEFDSSCSVLVIQQYRPPTD</sequence>
<evidence type="ECO:0000256" key="5">
    <source>
        <dbReference type="ARBA" id="ARBA00022958"/>
    </source>
</evidence>
<comment type="caution">
    <text evidence="14">The sequence shown here is derived from an EMBL/GenBank/DDBJ whole genome shotgun (WGS) entry which is preliminary data.</text>
</comment>
<evidence type="ECO:0000256" key="3">
    <source>
        <dbReference type="ARBA" id="ARBA00022538"/>
    </source>
</evidence>
<evidence type="ECO:0008006" key="16">
    <source>
        <dbReference type="Google" id="ProtNLM"/>
    </source>
</evidence>
<feature type="transmembrane region" description="Helical" evidence="10">
    <location>
        <begin position="271"/>
        <end position="289"/>
    </location>
</feature>
<dbReference type="AlphaFoldDB" id="A0A9Q1GNE7"/>
<feature type="transmembrane region" description="Helical" evidence="10">
    <location>
        <begin position="185"/>
        <end position="205"/>
    </location>
</feature>
<evidence type="ECO:0000256" key="1">
    <source>
        <dbReference type="ARBA" id="ARBA00004141"/>
    </source>
</evidence>
<feature type="transmembrane region" description="Helical" evidence="10">
    <location>
        <begin position="398"/>
        <end position="419"/>
    </location>
</feature>
<keyword evidence="7" id="KW-0406">Ion transport</keyword>
<dbReference type="InterPro" id="IPR057291">
    <property type="entry name" value="CHX17_2nd"/>
</dbReference>
<keyword evidence="4 10" id="KW-0812">Transmembrane</keyword>
<feature type="transmembrane region" description="Helical" evidence="10">
    <location>
        <begin position="331"/>
        <end position="353"/>
    </location>
</feature>
<dbReference type="GO" id="GO:0012505">
    <property type="term" value="C:endomembrane system"/>
    <property type="evidence" value="ECO:0007669"/>
    <property type="project" value="TreeGrafter"/>
</dbReference>
<reference evidence="14" key="1">
    <citation type="submission" date="2022-04" db="EMBL/GenBank/DDBJ databases">
        <title>Carnegiea gigantea Genome sequencing and assembly v2.</title>
        <authorList>
            <person name="Copetti D."/>
            <person name="Sanderson M.J."/>
            <person name="Burquez A."/>
            <person name="Wojciechowski M.F."/>
        </authorList>
    </citation>
    <scope>NUCLEOTIDE SEQUENCE</scope>
    <source>
        <strain evidence="14">SGP5-SGP5p</strain>
        <tissue evidence="14">Aerial part</tissue>
    </source>
</reference>
<keyword evidence="15" id="KW-1185">Reference proteome</keyword>
<dbReference type="Proteomes" id="UP001153076">
    <property type="component" value="Unassembled WGS sequence"/>
</dbReference>
<keyword evidence="3" id="KW-0633">Potassium transport</keyword>
<keyword evidence="5" id="KW-0630">Potassium</keyword>
<dbReference type="InterPro" id="IPR057290">
    <property type="entry name" value="CHX17_C"/>
</dbReference>
<evidence type="ECO:0000259" key="12">
    <source>
        <dbReference type="Pfam" id="PF23256"/>
    </source>
</evidence>
<keyword evidence="2" id="KW-0813">Transport</keyword>
<dbReference type="EMBL" id="JAKOGI010002279">
    <property type="protein sequence ID" value="KAJ8422364.1"/>
    <property type="molecule type" value="Genomic_DNA"/>
</dbReference>
<dbReference type="GO" id="GO:0006813">
    <property type="term" value="P:potassium ion transport"/>
    <property type="evidence" value="ECO:0007669"/>
    <property type="project" value="UniProtKB-KW"/>
</dbReference>
<evidence type="ECO:0000256" key="8">
    <source>
        <dbReference type="ARBA" id="ARBA00023136"/>
    </source>
</evidence>
<feature type="domain" description="Cation/H(+) antiporter C-terminal" evidence="13">
    <location>
        <begin position="615"/>
        <end position="777"/>
    </location>
</feature>
<dbReference type="GO" id="GO:0015297">
    <property type="term" value="F:antiporter activity"/>
    <property type="evidence" value="ECO:0007669"/>
    <property type="project" value="InterPro"/>
</dbReference>
<dbReference type="Pfam" id="PF23256">
    <property type="entry name" value="CHX17_2nd"/>
    <property type="match status" value="1"/>
</dbReference>
<dbReference type="InterPro" id="IPR006153">
    <property type="entry name" value="Cation/H_exchanger_TM"/>
</dbReference>
<comment type="subcellular location">
    <subcellularLocation>
        <location evidence="1">Membrane</location>
        <topology evidence="1">Multi-pass membrane protein</topology>
    </subcellularLocation>
</comment>
<organism evidence="14 15">
    <name type="scientific">Carnegiea gigantea</name>
    <dbReference type="NCBI Taxonomy" id="171969"/>
    <lineage>
        <taxon>Eukaryota</taxon>
        <taxon>Viridiplantae</taxon>
        <taxon>Streptophyta</taxon>
        <taxon>Embryophyta</taxon>
        <taxon>Tracheophyta</taxon>
        <taxon>Spermatophyta</taxon>
        <taxon>Magnoliopsida</taxon>
        <taxon>eudicotyledons</taxon>
        <taxon>Gunneridae</taxon>
        <taxon>Pentapetalae</taxon>
        <taxon>Caryophyllales</taxon>
        <taxon>Cactineae</taxon>
        <taxon>Cactaceae</taxon>
        <taxon>Cactoideae</taxon>
        <taxon>Echinocereeae</taxon>
        <taxon>Carnegiea</taxon>
    </lineage>
</organism>
<dbReference type="GO" id="GO:0016020">
    <property type="term" value="C:membrane"/>
    <property type="evidence" value="ECO:0007669"/>
    <property type="project" value="UniProtKB-SubCell"/>
</dbReference>
<proteinExistence type="inferred from homology"/>
<evidence type="ECO:0000313" key="15">
    <source>
        <dbReference type="Proteomes" id="UP001153076"/>
    </source>
</evidence>
<dbReference type="SUPFAM" id="SSF52402">
    <property type="entry name" value="Adenine nucleotide alpha hydrolases-like"/>
    <property type="match status" value="1"/>
</dbReference>
<dbReference type="InterPro" id="IPR050794">
    <property type="entry name" value="CPA2_transporter"/>
</dbReference>
<dbReference type="Pfam" id="PF00999">
    <property type="entry name" value="Na_H_Exchanger"/>
    <property type="match status" value="1"/>
</dbReference>
<accession>A0A9Q1GNE7</accession>
<dbReference type="Gene3D" id="3.40.50.12370">
    <property type="match status" value="1"/>
</dbReference>
<dbReference type="OrthoDB" id="671744at2759"/>
<evidence type="ECO:0000256" key="7">
    <source>
        <dbReference type="ARBA" id="ARBA00023065"/>
    </source>
</evidence>
<dbReference type="PANTHER" id="PTHR32468">
    <property type="entry name" value="CATION/H + ANTIPORTER"/>
    <property type="match status" value="1"/>
</dbReference>
<feature type="transmembrane region" description="Helical" evidence="10">
    <location>
        <begin position="87"/>
        <end position="106"/>
    </location>
</feature>
<evidence type="ECO:0000256" key="6">
    <source>
        <dbReference type="ARBA" id="ARBA00022989"/>
    </source>
</evidence>
<comment type="similarity">
    <text evidence="9">Belongs to the monovalent cation:proton antiporter 2 (CPA2) transporter (TC 2.A.37) family. CHX (TC 2.A.37.4) subfamily.</text>
</comment>
<keyword evidence="8 10" id="KW-0472">Membrane</keyword>
<gene>
    <name evidence="14" type="ORF">Cgig2_013550</name>
</gene>
<feature type="domain" description="Cation/H+ exchanger transmembrane" evidence="11">
    <location>
        <begin position="37"/>
        <end position="418"/>
    </location>
</feature>
<evidence type="ECO:0000259" key="11">
    <source>
        <dbReference type="Pfam" id="PF00999"/>
    </source>
</evidence>
<evidence type="ECO:0000256" key="4">
    <source>
        <dbReference type="ARBA" id="ARBA00022692"/>
    </source>
</evidence>
<protein>
    <recommendedName>
        <fullName evidence="16">Cation/H+ exchanger domain-containing protein</fullName>
    </recommendedName>
</protein>
<evidence type="ECO:0000256" key="2">
    <source>
        <dbReference type="ARBA" id="ARBA00022448"/>
    </source>
</evidence>
<evidence type="ECO:0000256" key="9">
    <source>
        <dbReference type="ARBA" id="ARBA00038341"/>
    </source>
</evidence>
<evidence type="ECO:0000256" key="10">
    <source>
        <dbReference type="SAM" id="Phobius"/>
    </source>
</evidence>
<dbReference type="InterPro" id="IPR038770">
    <property type="entry name" value="Na+/solute_symporter_sf"/>
</dbReference>